<protein>
    <submittedName>
        <fullName evidence="2">Uncharacterized protein</fullName>
    </submittedName>
</protein>
<evidence type="ECO:0000313" key="2">
    <source>
        <dbReference type="EMBL" id="KXA98735.1"/>
    </source>
</evidence>
<feature type="compositionally biased region" description="Basic and acidic residues" evidence="1">
    <location>
        <begin position="75"/>
        <end position="88"/>
    </location>
</feature>
<gene>
    <name evidence="2" type="ORF">AKJ41_06350</name>
</gene>
<dbReference type="Proteomes" id="UP000070344">
    <property type="component" value="Unassembled WGS sequence"/>
</dbReference>
<keyword evidence="3" id="KW-1185">Reference proteome</keyword>
<feature type="compositionally biased region" description="Polar residues" evidence="1">
    <location>
        <begin position="89"/>
        <end position="98"/>
    </location>
</feature>
<dbReference type="EMBL" id="LHXV01000136">
    <property type="protein sequence ID" value="KXA98735.1"/>
    <property type="molecule type" value="Genomic_DNA"/>
</dbReference>
<feature type="region of interest" description="Disordered" evidence="1">
    <location>
        <begin position="69"/>
        <end position="98"/>
    </location>
</feature>
<dbReference type="AlphaFoldDB" id="A0A133UX10"/>
<comment type="caution">
    <text evidence="2">The sequence shown here is derived from an EMBL/GenBank/DDBJ whole genome shotgun (WGS) entry which is preliminary data.</text>
</comment>
<reference evidence="2 3" key="1">
    <citation type="journal article" date="2016" name="Sci. Rep.">
        <title>Metabolic traits of an uncultured archaeal lineage -MSBL1- from brine pools of the Red Sea.</title>
        <authorList>
            <person name="Mwirichia R."/>
            <person name="Alam I."/>
            <person name="Rashid M."/>
            <person name="Vinu M."/>
            <person name="Ba-Alawi W."/>
            <person name="Anthony Kamau A."/>
            <person name="Kamanda Ngugi D."/>
            <person name="Goker M."/>
            <person name="Klenk H.P."/>
            <person name="Bajic V."/>
            <person name="Stingl U."/>
        </authorList>
    </citation>
    <scope>NUCLEOTIDE SEQUENCE [LARGE SCALE GENOMIC DNA]</scope>
    <source>
        <strain evidence="2">SCGC-AAA259O05</strain>
    </source>
</reference>
<accession>A0A133UX10</accession>
<evidence type="ECO:0000313" key="3">
    <source>
        <dbReference type="Proteomes" id="UP000070344"/>
    </source>
</evidence>
<proteinExistence type="predicted"/>
<organism evidence="2 3">
    <name type="scientific">candidate division MSBL1 archaeon SCGC-AAA259O05</name>
    <dbReference type="NCBI Taxonomy" id="1698271"/>
    <lineage>
        <taxon>Archaea</taxon>
        <taxon>Methanobacteriati</taxon>
        <taxon>Methanobacteriota</taxon>
        <taxon>candidate division MSBL1</taxon>
    </lineage>
</organism>
<sequence length="98" mass="11624">MEKIWNRLEKAIEDYSSRRSDRELKNALKGLEKALKQGVDKRVEDSREKERKYFQIEIMIRDFKRNLETAAESEGGEKPMDTTEENTKQTKIGNWSDK</sequence>
<evidence type="ECO:0000256" key="1">
    <source>
        <dbReference type="SAM" id="MobiDB-lite"/>
    </source>
</evidence>
<name>A0A133UX10_9EURY</name>